<dbReference type="InterPro" id="IPR042099">
    <property type="entry name" value="ANL_N_sf"/>
</dbReference>
<dbReference type="Pfam" id="PF23562">
    <property type="entry name" value="AMP-binding_C_3"/>
    <property type="match status" value="1"/>
</dbReference>
<dbReference type="SUPFAM" id="SSF56801">
    <property type="entry name" value="Acetyl-CoA synthetase-like"/>
    <property type="match status" value="1"/>
</dbReference>
<dbReference type="PANTHER" id="PTHR43439">
    <property type="entry name" value="PHENYLACETATE-COENZYME A LIGASE"/>
    <property type="match status" value="1"/>
</dbReference>
<evidence type="ECO:0000313" key="5">
    <source>
        <dbReference type="EMBL" id="KIY70429.1"/>
    </source>
</evidence>
<organism evidence="5 6">
    <name type="scientific">Cylindrobasidium torrendii FP15055 ss-10</name>
    <dbReference type="NCBI Taxonomy" id="1314674"/>
    <lineage>
        <taxon>Eukaryota</taxon>
        <taxon>Fungi</taxon>
        <taxon>Dikarya</taxon>
        <taxon>Basidiomycota</taxon>
        <taxon>Agaricomycotina</taxon>
        <taxon>Agaricomycetes</taxon>
        <taxon>Agaricomycetidae</taxon>
        <taxon>Agaricales</taxon>
        <taxon>Marasmiineae</taxon>
        <taxon>Physalacriaceae</taxon>
        <taxon>Cylindrobasidium</taxon>
    </lineage>
</organism>
<dbReference type="PANTHER" id="PTHR43439:SF2">
    <property type="entry name" value="ENZYME, PUTATIVE (JCVI)-RELATED"/>
    <property type="match status" value="1"/>
</dbReference>
<sequence>MTVQGNNHPTFRVGPLDGSLNFAELFEYNAHHSPHHPWIRYAIEATPGKCHDITWGEGIKAIRSAAERASKAVNDLPSQPHVVGILAATDSITYITTTAGIMGSGNVPFPISSRNSPAAVAHLLKQTNISVLYVSNDPGSQTLAHLSLKELGENNVVLLSMPTYSELYHASNEAPPLKPAHRDPESAAMILHSSGTTRFPSPITLSNSYLVFGGLSHTFGEVDVCGLVISFHACPMFHMLGMYSLLGSTALGFIPALFAPCEGPPAPPTPARVLEGALATQTDFLISVPLFVEEYSKSARDIESVKKLRGLIYGGGPLAKHVGDIITSHGVTILSVYGGTEFWVSTMAYPKNMASEGWEWMRWSPHFTKYLVPFEGSDNIYRLAVGCKAGSAFKPAFFNSEIDGQPVYDTKDLILVHPTNPDLFQVHGRYDEQIMHSSGEKTNPVPIEAILCKNERIRGAIMFGRGKFQPGVLVIPAEGYKFDPDDEQALKDFRSNIWQTVELANEMAPQHSQLFKEMIIVEKPSKPIEYTVKGAPRRPATLQAYAQEIEALYEAVDRLSQARIALPESFEAASLRDAIANFVHDLVPHTSVPDDGDIFTHGADSLTATAIRNYIIGILKKAGVATSEIRALPGHFVFDHPTIEGLTELVFGLIRQYGGSAEGVDSDVAEIPNLLAPAHAGETIVKIHEGAPGERPLIVMHGGAGGLAEFSEWQTKFDTSVWGIQITPDAPLDSLQTLATFDVDRILEKQPSGPFKIAGYSASCALSVLVALELEKRGHEVERLIFLDTHPAYFAHVANVRGNPNPSEQTGPQALNSDMFVNMLKHDSSQNSARTVEQFFSSLTGTAVGEATAISRMVDGMAKFVRLTNTFVYELATGGDGVQSMDTVRRWVDSVKAPKTVYIAKQGLRTMPGDGEHEDLGDGDLGSRVVYVEGGHWEFLWNPEFLQDIQQPNL</sequence>
<dbReference type="InterPro" id="IPR036736">
    <property type="entry name" value="ACP-like_sf"/>
</dbReference>
<dbReference type="SUPFAM" id="SSF53474">
    <property type="entry name" value="alpha/beta-Hydrolases"/>
    <property type="match status" value="1"/>
</dbReference>
<dbReference type="InterPro" id="IPR029058">
    <property type="entry name" value="AB_hydrolase_fold"/>
</dbReference>
<dbReference type="Gene3D" id="3.40.50.12780">
    <property type="entry name" value="N-terminal domain of ligase-like"/>
    <property type="match status" value="1"/>
</dbReference>
<keyword evidence="2" id="KW-0597">Phosphoprotein</keyword>
<dbReference type="InterPro" id="IPR051414">
    <property type="entry name" value="Adenylate-forming_Reductase"/>
</dbReference>
<keyword evidence="1" id="KW-0596">Phosphopantetheine</keyword>
<dbReference type="Pfam" id="PF00501">
    <property type="entry name" value="AMP-binding"/>
    <property type="match status" value="1"/>
</dbReference>
<reference evidence="5 6" key="1">
    <citation type="journal article" date="2015" name="Fungal Genet. Biol.">
        <title>Evolution of novel wood decay mechanisms in Agaricales revealed by the genome sequences of Fistulina hepatica and Cylindrobasidium torrendii.</title>
        <authorList>
            <person name="Floudas D."/>
            <person name="Held B.W."/>
            <person name="Riley R."/>
            <person name="Nagy L.G."/>
            <person name="Koehler G."/>
            <person name="Ransdell A.S."/>
            <person name="Younus H."/>
            <person name="Chow J."/>
            <person name="Chiniquy J."/>
            <person name="Lipzen A."/>
            <person name="Tritt A."/>
            <person name="Sun H."/>
            <person name="Haridas S."/>
            <person name="LaButti K."/>
            <person name="Ohm R.A."/>
            <person name="Kues U."/>
            <person name="Blanchette R.A."/>
            <person name="Grigoriev I.V."/>
            <person name="Minto R.E."/>
            <person name="Hibbett D.S."/>
        </authorList>
    </citation>
    <scope>NUCLEOTIDE SEQUENCE [LARGE SCALE GENOMIC DNA]</scope>
    <source>
        <strain evidence="5 6">FP15055 ss-10</strain>
    </source>
</reference>
<dbReference type="Pfam" id="PF00975">
    <property type="entry name" value="Thioesterase"/>
    <property type="match status" value="1"/>
</dbReference>
<evidence type="ECO:0000313" key="6">
    <source>
        <dbReference type="Proteomes" id="UP000054007"/>
    </source>
</evidence>
<dbReference type="AlphaFoldDB" id="A0A0D7BJY7"/>
<dbReference type="Proteomes" id="UP000054007">
    <property type="component" value="Unassembled WGS sequence"/>
</dbReference>
<evidence type="ECO:0000256" key="2">
    <source>
        <dbReference type="ARBA" id="ARBA00022553"/>
    </source>
</evidence>
<evidence type="ECO:0000259" key="3">
    <source>
        <dbReference type="Pfam" id="PF00501"/>
    </source>
</evidence>
<accession>A0A0D7BJY7</accession>
<dbReference type="InterPro" id="IPR001031">
    <property type="entry name" value="Thioesterase"/>
</dbReference>
<dbReference type="SUPFAM" id="SSF47336">
    <property type="entry name" value="ACP-like"/>
    <property type="match status" value="1"/>
</dbReference>
<protein>
    <submittedName>
        <fullName evidence="5">NRPS-like enzyme</fullName>
    </submittedName>
</protein>
<dbReference type="OrthoDB" id="429813at2759"/>
<evidence type="ECO:0000256" key="1">
    <source>
        <dbReference type="ARBA" id="ARBA00022450"/>
    </source>
</evidence>
<feature type="domain" description="Thioesterase" evidence="4">
    <location>
        <begin position="695"/>
        <end position="858"/>
    </location>
</feature>
<feature type="domain" description="AMP-dependent synthetase/ligase" evidence="3">
    <location>
        <begin position="63"/>
        <end position="348"/>
    </location>
</feature>
<gene>
    <name evidence="5" type="ORF">CYLTODRAFT_451734</name>
</gene>
<dbReference type="STRING" id="1314674.A0A0D7BJY7"/>
<evidence type="ECO:0000259" key="4">
    <source>
        <dbReference type="Pfam" id="PF00975"/>
    </source>
</evidence>
<dbReference type="InterPro" id="IPR000873">
    <property type="entry name" value="AMP-dep_synth/lig_dom"/>
</dbReference>
<dbReference type="Gene3D" id="3.40.50.1820">
    <property type="entry name" value="alpha/beta hydrolase"/>
    <property type="match status" value="1"/>
</dbReference>
<proteinExistence type="predicted"/>
<keyword evidence="6" id="KW-1185">Reference proteome</keyword>
<name>A0A0D7BJY7_9AGAR</name>
<dbReference type="EMBL" id="KN880468">
    <property type="protein sequence ID" value="KIY70429.1"/>
    <property type="molecule type" value="Genomic_DNA"/>
</dbReference>